<dbReference type="Gene3D" id="1.25.40.20">
    <property type="entry name" value="Ankyrin repeat-containing domain"/>
    <property type="match status" value="4"/>
</dbReference>
<dbReference type="SUPFAM" id="SSF52058">
    <property type="entry name" value="L domain-like"/>
    <property type="match status" value="1"/>
</dbReference>
<name>A0A7R8WEW6_9CRUS</name>
<dbReference type="Pfam" id="PF13855">
    <property type="entry name" value="LRR_8"/>
    <property type="match status" value="2"/>
</dbReference>
<dbReference type="Pfam" id="PF00023">
    <property type="entry name" value="Ank"/>
    <property type="match status" value="1"/>
</dbReference>
<feature type="region of interest" description="Disordered" evidence="4">
    <location>
        <begin position="716"/>
        <end position="738"/>
    </location>
</feature>
<proteinExistence type="predicted"/>
<evidence type="ECO:0000256" key="4">
    <source>
        <dbReference type="SAM" id="MobiDB-lite"/>
    </source>
</evidence>
<dbReference type="OrthoDB" id="10038298at2759"/>
<feature type="compositionally biased region" description="Low complexity" evidence="4">
    <location>
        <begin position="834"/>
        <end position="843"/>
    </location>
</feature>
<dbReference type="PRINTS" id="PR01415">
    <property type="entry name" value="ANKYRIN"/>
</dbReference>
<dbReference type="SMART" id="SM00248">
    <property type="entry name" value="ANK"/>
    <property type="match status" value="9"/>
</dbReference>
<evidence type="ECO:0000313" key="5">
    <source>
        <dbReference type="EMBL" id="CAD7229700.1"/>
    </source>
</evidence>
<dbReference type="InterPro" id="IPR032675">
    <property type="entry name" value="LRR_dom_sf"/>
</dbReference>
<dbReference type="AlphaFoldDB" id="A0A7R8WEW6"/>
<feature type="compositionally biased region" description="Low complexity" evidence="4">
    <location>
        <begin position="865"/>
        <end position="874"/>
    </location>
</feature>
<feature type="region of interest" description="Disordered" evidence="4">
    <location>
        <begin position="828"/>
        <end position="879"/>
    </location>
</feature>
<dbReference type="EMBL" id="OB662231">
    <property type="protein sequence ID" value="CAD7229700.1"/>
    <property type="molecule type" value="Genomic_DNA"/>
</dbReference>
<dbReference type="SMART" id="SM00369">
    <property type="entry name" value="LRR_TYP"/>
    <property type="match status" value="7"/>
</dbReference>
<keyword evidence="1" id="KW-0433">Leucine-rich repeat</keyword>
<dbReference type="PANTHER" id="PTHR24198">
    <property type="entry name" value="ANKYRIN REPEAT AND PROTEIN KINASE DOMAIN-CONTAINING PROTEIN"/>
    <property type="match status" value="1"/>
</dbReference>
<dbReference type="InterPro" id="IPR001611">
    <property type="entry name" value="Leu-rich_rpt"/>
</dbReference>
<reference evidence="5" key="1">
    <citation type="submission" date="2020-11" db="EMBL/GenBank/DDBJ databases">
        <authorList>
            <person name="Tran Van P."/>
        </authorList>
    </citation>
    <scope>NUCLEOTIDE SEQUENCE</scope>
</reference>
<evidence type="ECO:0000256" key="2">
    <source>
        <dbReference type="ARBA" id="ARBA00022737"/>
    </source>
</evidence>
<dbReference type="PROSITE" id="PS50297">
    <property type="entry name" value="ANK_REP_REGION"/>
    <property type="match status" value="4"/>
</dbReference>
<feature type="non-terminal residue" evidence="5">
    <location>
        <position position="1"/>
    </location>
</feature>
<dbReference type="PROSITE" id="PS50088">
    <property type="entry name" value="ANK_REPEAT"/>
    <property type="match status" value="4"/>
</dbReference>
<feature type="region of interest" description="Disordered" evidence="4">
    <location>
        <begin position="1010"/>
        <end position="1032"/>
    </location>
</feature>
<dbReference type="InterPro" id="IPR036770">
    <property type="entry name" value="Ankyrin_rpt-contain_sf"/>
</dbReference>
<dbReference type="InterPro" id="IPR003591">
    <property type="entry name" value="Leu-rich_rpt_typical-subtyp"/>
</dbReference>
<dbReference type="SMART" id="SM00364">
    <property type="entry name" value="LRR_BAC"/>
    <property type="match status" value="6"/>
</dbReference>
<accession>A0A7R8WEW6</accession>
<evidence type="ECO:0000256" key="3">
    <source>
        <dbReference type="ARBA" id="ARBA00023043"/>
    </source>
</evidence>
<gene>
    <name evidence="5" type="ORF">CTOB1V02_LOCUS7568</name>
</gene>
<dbReference type="Pfam" id="PF12796">
    <property type="entry name" value="Ank_2"/>
    <property type="match status" value="3"/>
</dbReference>
<feature type="region of interest" description="Disordered" evidence="4">
    <location>
        <begin position="352"/>
        <end position="398"/>
    </location>
</feature>
<feature type="compositionally biased region" description="Polar residues" evidence="4">
    <location>
        <begin position="1011"/>
        <end position="1032"/>
    </location>
</feature>
<protein>
    <submittedName>
        <fullName evidence="5">Uncharacterized protein</fullName>
    </submittedName>
</protein>
<organism evidence="5">
    <name type="scientific">Cyprideis torosa</name>
    <dbReference type="NCBI Taxonomy" id="163714"/>
    <lineage>
        <taxon>Eukaryota</taxon>
        <taxon>Metazoa</taxon>
        <taxon>Ecdysozoa</taxon>
        <taxon>Arthropoda</taxon>
        <taxon>Crustacea</taxon>
        <taxon>Oligostraca</taxon>
        <taxon>Ostracoda</taxon>
        <taxon>Podocopa</taxon>
        <taxon>Podocopida</taxon>
        <taxon>Cytherocopina</taxon>
        <taxon>Cytheroidea</taxon>
        <taxon>Cytherideidae</taxon>
        <taxon>Cyprideis</taxon>
    </lineage>
</organism>
<feature type="compositionally biased region" description="Low complexity" evidence="4">
    <location>
        <begin position="371"/>
        <end position="397"/>
    </location>
</feature>
<evidence type="ECO:0000256" key="1">
    <source>
        <dbReference type="ARBA" id="ARBA00022614"/>
    </source>
</evidence>
<dbReference type="PANTHER" id="PTHR24198:SF169">
    <property type="entry name" value="NON-SPECIFIC SERINE_THREONINE PROTEIN KINASE"/>
    <property type="match status" value="1"/>
</dbReference>
<sequence length="1069" mass="116168">MSEDPVKSSDDMTECATNEDEFPGRLLHQAALWDNVEFLEDLLNGDLLGHINCPDSWGRTALHAAATNANSKCLRLLLQLGANPNIHCGPRGEYRTPLHIAAEQGRLKNVSLLLSFGADFLARDSNGMIPLDLAEQGGHEDCMTVLREAANAVHRAKEELHTMIREAALENDVQKVKSLLGTVQRPEERAIILNAAPDGANTILYKACEDGHKELVKVLLENGADARAHPVTKYSPLYAACVHGRTEIAEILLKEFPHAIRSTTVEKWTPIFACCINGRHTLLDTLLRFPYPEDIKQKVRDKTNTWQALLPFDLNAKDCNGQTVLYLSCLMNNVKLVETLLNFRVQGERINKEPVGENKENDSQNPRIQDSPKTSSPGKSSKTPISPTSPSSTPMLKPARKISSGISALIHRLNIPSSKEKAFPEGFFCPVDPDVICRGDRETSLFVAVKMKNHAIIKALLEAGADPNIRIIEEEDSSDFDSLPSLLVIQPSTMGDGGSQVAIAETSALVKAVQLRDMTTFDYLVKQGARDDECRACYVAMRNKDDILMSRLLALKGNVDKESKINRKSFETLPTFFIGSVNISQLGSVTFSNLFPTYPVAVNWHAQKGLEFIKVSWLVDVAVSLNPKLKLSPKTNAVSLFAITRLDLSNNALKALPDAIFALPSLKVLNASQNRIESLPRGVKQFCFLPTPAMPSLGSSGIGGGGGRLSFFKRSPSANTATGDGSPLSRLTSTSSEDVPSTYFCPVLEEVYLQYNQLSCIPEAMFELPALTYLDVSNNKLQSLPFAMWSSPNLRDLNASLNLLSFLPVEDLDTLEENVVSAFCSTPRAHESDSSSQPKSGSSACESVCGGGASDGPPSDHLQRPSPSASFSSADESRTRRIKERPLFHAMAWSHSLEVQEQLPMRAGPGTSQLVSLNLAHNLFTEIPGGLACLAVSLTRLDLSHNKLSEVGPLNCFPLSLKQLDISHNVINKWVRPADPSGPLTPCRAPSTGPLGRLGLLVGGSSGSLSDTASVSSKASRPSVTELSGSSKSWCPHQSHRRLDSLRTLVLAGNLLTNVSLTLDLENSV</sequence>
<feature type="compositionally biased region" description="Basic and acidic residues" evidence="4">
    <location>
        <begin position="352"/>
        <end position="362"/>
    </location>
</feature>
<dbReference type="PROSITE" id="PS51450">
    <property type="entry name" value="LRR"/>
    <property type="match status" value="3"/>
</dbReference>
<keyword evidence="2" id="KW-0677">Repeat</keyword>
<dbReference type="InterPro" id="IPR002110">
    <property type="entry name" value="Ankyrin_rpt"/>
</dbReference>
<dbReference type="Gene3D" id="3.80.10.10">
    <property type="entry name" value="Ribonuclease Inhibitor"/>
    <property type="match status" value="3"/>
</dbReference>
<dbReference type="SUPFAM" id="SSF48403">
    <property type="entry name" value="Ankyrin repeat"/>
    <property type="match status" value="2"/>
</dbReference>
<keyword evidence="3" id="KW-0040">ANK repeat</keyword>